<feature type="repeat" description="WD" evidence="3">
    <location>
        <begin position="112"/>
        <end position="155"/>
    </location>
</feature>
<reference evidence="5 6" key="1">
    <citation type="submission" date="2008-07" db="EMBL/GenBank/DDBJ databases">
        <authorList>
            <person name="Tandeau de Marsac N."/>
            <person name="Ferriera S."/>
            <person name="Johnson J."/>
            <person name="Kravitz S."/>
            <person name="Beeson K."/>
            <person name="Sutton G."/>
            <person name="Rogers Y.-H."/>
            <person name="Friedman R."/>
            <person name="Frazier M."/>
            <person name="Venter J.C."/>
        </authorList>
    </citation>
    <scope>NUCLEOTIDE SEQUENCE [LARGE SCALE GENOMIC DNA]</scope>
    <source>
        <strain evidence="5 6">PCC 7420</strain>
    </source>
</reference>
<feature type="repeat" description="WD" evidence="3">
    <location>
        <begin position="212"/>
        <end position="244"/>
    </location>
</feature>
<evidence type="ECO:0000313" key="5">
    <source>
        <dbReference type="EMBL" id="EDX77913.1"/>
    </source>
</evidence>
<proteinExistence type="predicted"/>
<evidence type="ECO:0000256" key="2">
    <source>
        <dbReference type="ARBA" id="ARBA00022737"/>
    </source>
</evidence>
<keyword evidence="4" id="KW-0812">Transmembrane</keyword>
<evidence type="ECO:0000256" key="3">
    <source>
        <dbReference type="PROSITE-ProRule" id="PRU00221"/>
    </source>
</evidence>
<dbReference type="eggNOG" id="COG2319">
    <property type="taxonomic scope" value="Bacteria"/>
</dbReference>
<evidence type="ECO:0000256" key="4">
    <source>
        <dbReference type="SAM" id="Phobius"/>
    </source>
</evidence>
<gene>
    <name evidence="5" type="ORF">MC7420_7651</name>
</gene>
<keyword evidence="6" id="KW-1185">Reference proteome</keyword>
<keyword evidence="1 3" id="KW-0853">WD repeat</keyword>
<dbReference type="AlphaFoldDB" id="B4VII5"/>
<dbReference type="SUPFAM" id="SSF50978">
    <property type="entry name" value="WD40 repeat-like"/>
    <property type="match status" value="1"/>
</dbReference>
<feature type="repeat" description="WD" evidence="3">
    <location>
        <begin position="70"/>
        <end position="111"/>
    </location>
</feature>
<dbReference type="InterPro" id="IPR015943">
    <property type="entry name" value="WD40/YVTN_repeat-like_dom_sf"/>
</dbReference>
<dbReference type="EMBL" id="DS989842">
    <property type="protein sequence ID" value="EDX77913.1"/>
    <property type="molecule type" value="Genomic_DNA"/>
</dbReference>
<dbReference type="PROSITE" id="PS00678">
    <property type="entry name" value="WD_REPEATS_1"/>
    <property type="match status" value="2"/>
</dbReference>
<dbReference type="PANTHER" id="PTHR22847:SF637">
    <property type="entry name" value="WD REPEAT DOMAIN 5B"/>
    <property type="match status" value="1"/>
</dbReference>
<dbReference type="InterPro" id="IPR036322">
    <property type="entry name" value="WD40_repeat_dom_sf"/>
</dbReference>
<dbReference type="InterPro" id="IPR019775">
    <property type="entry name" value="WD40_repeat_CS"/>
</dbReference>
<keyword evidence="4" id="KW-1133">Transmembrane helix</keyword>
<keyword evidence="2" id="KW-0677">Repeat</keyword>
<dbReference type="Gene3D" id="2.130.10.10">
    <property type="entry name" value="YVTN repeat-like/Quinoprotein amine dehydrogenase"/>
    <property type="match status" value="2"/>
</dbReference>
<dbReference type="InterPro" id="IPR020472">
    <property type="entry name" value="WD40_PAC1"/>
</dbReference>
<dbReference type="PROSITE" id="PS50294">
    <property type="entry name" value="WD_REPEATS_REGION"/>
    <property type="match status" value="4"/>
</dbReference>
<name>B4VII5_9CYAN</name>
<dbReference type="Proteomes" id="UP000003835">
    <property type="component" value="Unassembled WGS sequence"/>
</dbReference>
<dbReference type="SMART" id="SM00320">
    <property type="entry name" value="WD40"/>
    <property type="match status" value="7"/>
</dbReference>
<evidence type="ECO:0000256" key="1">
    <source>
        <dbReference type="ARBA" id="ARBA00022574"/>
    </source>
</evidence>
<dbReference type="PANTHER" id="PTHR22847">
    <property type="entry name" value="WD40 REPEAT PROTEIN"/>
    <property type="match status" value="1"/>
</dbReference>
<feature type="transmembrane region" description="Helical" evidence="4">
    <location>
        <begin position="18"/>
        <end position="37"/>
    </location>
</feature>
<dbReference type="STRING" id="118168.MC7420_7651"/>
<dbReference type="PRINTS" id="PR00320">
    <property type="entry name" value="GPROTEINBRPT"/>
</dbReference>
<organism evidence="5 6">
    <name type="scientific">Coleofasciculus chthonoplastes PCC 7420</name>
    <dbReference type="NCBI Taxonomy" id="118168"/>
    <lineage>
        <taxon>Bacteria</taxon>
        <taxon>Bacillati</taxon>
        <taxon>Cyanobacteriota</taxon>
        <taxon>Cyanophyceae</taxon>
        <taxon>Coleofasciculales</taxon>
        <taxon>Coleofasciculaceae</taxon>
        <taxon>Coleofasciculus</taxon>
    </lineage>
</organism>
<sequence length="367" mass="39023">MGWCCSQGLTMSRRSSSYAVIVTLTVITVLSVIVTNVPRSLSVSPNPGNATLIAATPTQPWQDAKLLRNIKGHADAVGAIAISQDGQFLATGSDDQTIKFWNLNTGQLLRTLSGHSDQVTALAISPDGEKLVSGGGIEDGSIKLWNLKTGELIKTFQKKEGMIPSLAISPDGQILASGRRGEGLGFVSEIALWNLKTGEQLLQFEIENLTLSLAFSPNGELLASGSEDGTIHLWNWQSGEILHILQHPQSLRALAFNQDGKVLVSESFAETVNVWNPETGELVSTPVENPKPVFVNALALHPSGNILASALGPYGRLGLWNLESGELMTMLEGFSGSIFSLGFSHDGQILVSGSNDGAIAIWGIGDQ</sequence>
<dbReference type="HOGENOM" id="CLU_000288_57_33_3"/>
<evidence type="ECO:0000313" key="6">
    <source>
        <dbReference type="Proteomes" id="UP000003835"/>
    </source>
</evidence>
<dbReference type="CDD" id="cd00200">
    <property type="entry name" value="WD40"/>
    <property type="match status" value="1"/>
</dbReference>
<dbReference type="InterPro" id="IPR001680">
    <property type="entry name" value="WD40_rpt"/>
</dbReference>
<dbReference type="Pfam" id="PF00400">
    <property type="entry name" value="WD40"/>
    <property type="match status" value="6"/>
</dbReference>
<dbReference type="PROSITE" id="PS50082">
    <property type="entry name" value="WD_REPEATS_2"/>
    <property type="match status" value="5"/>
</dbReference>
<keyword evidence="4" id="KW-0472">Membrane</keyword>
<protein>
    <submittedName>
        <fullName evidence="5">Uncharacterized protein</fullName>
    </submittedName>
</protein>
<feature type="repeat" description="WD" evidence="3">
    <location>
        <begin position="331"/>
        <end position="367"/>
    </location>
</feature>
<feature type="repeat" description="WD" evidence="3">
    <location>
        <begin position="244"/>
        <end position="285"/>
    </location>
</feature>
<accession>B4VII5</accession>